<dbReference type="EMBL" id="OP413683">
    <property type="protein sequence ID" value="WNX93934.1"/>
    <property type="molecule type" value="Genomic_DNA"/>
</dbReference>
<keyword evidence="1" id="KW-1133">Transmembrane helix</keyword>
<proteinExistence type="predicted"/>
<keyword evidence="1" id="KW-0812">Transmembrane</keyword>
<feature type="transmembrane region" description="Helical" evidence="1">
    <location>
        <begin position="48"/>
        <end position="71"/>
    </location>
</feature>
<feature type="transmembrane region" description="Helical" evidence="1">
    <location>
        <begin position="7"/>
        <end position="36"/>
    </location>
</feature>
<sequence>MMCVLMMVLWWVCVLNSVMLFSWLVYMELMFVLIIYCLSMGLGVGDGVGFVVIVVIFVGVVSLVISLSLYVNLVRAGGEDYVGLKSI</sequence>
<gene>
    <name evidence="2" type="primary">nad4L</name>
</gene>
<protein>
    <submittedName>
        <fullName evidence="2">NADH dehydrogenase subunit 4L</fullName>
    </submittedName>
</protein>
<keyword evidence="1" id="KW-0472">Membrane</keyword>
<name>A0AA96UWK5_9BILA</name>
<evidence type="ECO:0000256" key="1">
    <source>
        <dbReference type="SAM" id="Phobius"/>
    </source>
</evidence>
<keyword evidence="2" id="KW-0496">Mitochondrion</keyword>
<reference evidence="2" key="1">
    <citation type="submission" date="2022-09" db="EMBL/GenBank/DDBJ databases">
        <authorList>
            <person name="Ma J."/>
        </authorList>
    </citation>
    <scope>NUCLEOTIDE SEQUENCE</scope>
</reference>
<dbReference type="AlphaFoldDB" id="A0AA96UWK5"/>
<evidence type="ECO:0000313" key="2">
    <source>
        <dbReference type="EMBL" id="WNX93934.1"/>
    </source>
</evidence>
<accession>A0AA96UWK5</accession>
<organism evidence="2">
    <name type="scientific">Moniliformis sp</name>
    <dbReference type="NCBI Taxonomy" id="3068474"/>
    <lineage>
        <taxon>Eukaryota</taxon>
        <taxon>Metazoa</taxon>
        <taxon>Spiralia</taxon>
        <taxon>Lophotrochozoa</taxon>
        <taxon>Acanthocephala</taxon>
        <taxon>Archiacanthocephala</taxon>
        <taxon>Moniliformida</taxon>
        <taxon>Moniliformidae</taxon>
        <taxon>Moniliformis</taxon>
    </lineage>
</organism>
<geneLocation type="mitochondrion" evidence="2"/>